<comment type="caution">
    <text evidence="1">The sequence shown here is derived from an EMBL/GenBank/DDBJ whole genome shotgun (WGS) entry which is preliminary data.</text>
</comment>
<keyword evidence="2" id="KW-1185">Reference proteome</keyword>
<dbReference type="OrthoDB" id="10650098at2759"/>
<sequence>MISFTDNLRKSIKANQEDISILKKALQGSSSGAAGSLRNFNVPEPKQFNGKRDAKELENLLWDMELCFQATRVFEEEVSITSMYLSNDAKLWWRTWVQDDACSGRPRIETWLVLVKELKDQFFPKNIGWRESL</sequence>
<evidence type="ECO:0000313" key="2">
    <source>
        <dbReference type="Proteomes" id="UP000187406"/>
    </source>
</evidence>
<reference evidence="2" key="1">
    <citation type="submission" date="2016-04" db="EMBL/GenBank/DDBJ databases">
        <title>Cephalotus genome sequencing.</title>
        <authorList>
            <person name="Fukushima K."/>
            <person name="Hasebe M."/>
            <person name="Fang X."/>
        </authorList>
    </citation>
    <scope>NUCLEOTIDE SEQUENCE [LARGE SCALE GENOMIC DNA]</scope>
    <source>
        <strain evidence="2">cv. St1</strain>
    </source>
</reference>
<organism evidence="1 2">
    <name type="scientific">Cephalotus follicularis</name>
    <name type="common">Albany pitcher plant</name>
    <dbReference type="NCBI Taxonomy" id="3775"/>
    <lineage>
        <taxon>Eukaryota</taxon>
        <taxon>Viridiplantae</taxon>
        <taxon>Streptophyta</taxon>
        <taxon>Embryophyta</taxon>
        <taxon>Tracheophyta</taxon>
        <taxon>Spermatophyta</taxon>
        <taxon>Magnoliopsida</taxon>
        <taxon>eudicotyledons</taxon>
        <taxon>Gunneridae</taxon>
        <taxon>Pentapetalae</taxon>
        <taxon>rosids</taxon>
        <taxon>fabids</taxon>
        <taxon>Oxalidales</taxon>
        <taxon>Cephalotaceae</taxon>
        <taxon>Cephalotus</taxon>
    </lineage>
</organism>
<dbReference type="Proteomes" id="UP000187406">
    <property type="component" value="Unassembled WGS sequence"/>
</dbReference>
<evidence type="ECO:0008006" key="3">
    <source>
        <dbReference type="Google" id="ProtNLM"/>
    </source>
</evidence>
<evidence type="ECO:0000313" key="1">
    <source>
        <dbReference type="EMBL" id="GAV65558.1"/>
    </source>
</evidence>
<name>A0A1Q3BC60_CEPFO</name>
<dbReference type="STRING" id="3775.A0A1Q3BC60"/>
<accession>A0A1Q3BC60</accession>
<protein>
    <recommendedName>
        <fullName evidence="3">Retrotransposon gag domain-containing protein</fullName>
    </recommendedName>
</protein>
<dbReference type="EMBL" id="BDDD01000421">
    <property type="protein sequence ID" value="GAV65558.1"/>
    <property type="molecule type" value="Genomic_DNA"/>
</dbReference>
<proteinExistence type="predicted"/>
<dbReference type="AlphaFoldDB" id="A0A1Q3BC60"/>
<gene>
    <name evidence="1" type="ORF">CFOL_v3_09073</name>
</gene>
<dbReference type="InParanoid" id="A0A1Q3BC60"/>